<keyword evidence="14" id="KW-1185">Reference proteome</keyword>
<comment type="catalytic activity">
    <reaction evidence="10 11">
        <text>L-glutamine + H2O = L-glutamate + NH4(+)</text>
        <dbReference type="Rhea" id="RHEA:15889"/>
        <dbReference type="ChEBI" id="CHEBI:15377"/>
        <dbReference type="ChEBI" id="CHEBI:28938"/>
        <dbReference type="ChEBI" id="CHEBI:29985"/>
        <dbReference type="ChEBI" id="CHEBI:58359"/>
    </reaction>
</comment>
<evidence type="ECO:0000256" key="3">
    <source>
        <dbReference type="ARBA" id="ARBA00007800"/>
    </source>
</evidence>
<evidence type="ECO:0000256" key="8">
    <source>
        <dbReference type="ARBA" id="ARBA00022975"/>
    </source>
</evidence>
<reference evidence="13 14" key="1">
    <citation type="submission" date="2019-02" db="EMBL/GenBank/DDBJ databases">
        <title>Deep-cultivation of Planctomycetes and their phenomic and genomic characterization uncovers novel biology.</title>
        <authorList>
            <person name="Wiegand S."/>
            <person name="Jogler M."/>
            <person name="Boedeker C."/>
            <person name="Pinto D."/>
            <person name="Vollmers J."/>
            <person name="Rivas-Marin E."/>
            <person name="Kohn T."/>
            <person name="Peeters S.H."/>
            <person name="Heuer A."/>
            <person name="Rast P."/>
            <person name="Oberbeckmann S."/>
            <person name="Bunk B."/>
            <person name="Jeske O."/>
            <person name="Meyerdierks A."/>
            <person name="Storesund J.E."/>
            <person name="Kallscheuer N."/>
            <person name="Luecker S."/>
            <person name="Lage O.M."/>
            <person name="Pohl T."/>
            <person name="Merkel B.J."/>
            <person name="Hornburger P."/>
            <person name="Mueller R.-W."/>
            <person name="Bruemmer F."/>
            <person name="Labrenz M."/>
            <person name="Spormann A.M."/>
            <person name="Op Den Camp H."/>
            <person name="Overmann J."/>
            <person name="Amann R."/>
            <person name="Jetten M.S.M."/>
            <person name="Mascher T."/>
            <person name="Medema M.H."/>
            <person name="Devos D.P."/>
            <person name="Kaster A.-K."/>
            <person name="Ovreas L."/>
            <person name="Rohde M."/>
            <person name="Galperin M.Y."/>
            <person name="Jogler C."/>
        </authorList>
    </citation>
    <scope>NUCLEOTIDE SEQUENCE [LARGE SCALE GENOMIC DNA]</scope>
    <source>
        <strain evidence="13 14">Pla100</strain>
    </source>
</reference>
<evidence type="ECO:0000259" key="12">
    <source>
        <dbReference type="SMART" id="SM01097"/>
    </source>
</evidence>
<dbReference type="InterPro" id="IPR036480">
    <property type="entry name" value="CarbP_synth_ssu_N_sf"/>
</dbReference>
<evidence type="ECO:0000256" key="10">
    <source>
        <dbReference type="ARBA" id="ARBA00049285"/>
    </source>
</evidence>
<dbReference type="PRINTS" id="PR00096">
    <property type="entry name" value="GATASE"/>
</dbReference>
<dbReference type="AlphaFoldDB" id="A0A5C6AQI4"/>
<dbReference type="UniPathway" id="UPA00070">
    <property type="reaction ID" value="UER00115"/>
</dbReference>
<name>A0A5C6AQI4_9BACT</name>
<organism evidence="13 14">
    <name type="scientific">Neorhodopirellula pilleata</name>
    <dbReference type="NCBI Taxonomy" id="2714738"/>
    <lineage>
        <taxon>Bacteria</taxon>
        <taxon>Pseudomonadati</taxon>
        <taxon>Planctomycetota</taxon>
        <taxon>Planctomycetia</taxon>
        <taxon>Pirellulales</taxon>
        <taxon>Pirellulaceae</taxon>
        <taxon>Neorhodopirellula</taxon>
    </lineage>
</organism>
<feature type="active site" evidence="11">
    <location>
        <position position="374"/>
    </location>
</feature>
<dbReference type="InterPro" id="IPR050472">
    <property type="entry name" value="Anth_synth/Amidotransfase"/>
</dbReference>
<comment type="catalytic activity">
    <reaction evidence="9 11">
        <text>hydrogencarbonate + L-glutamine + 2 ATP + H2O = carbamoyl phosphate + L-glutamate + 2 ADP + phosphate + 2 H(+)</text>
        <dbReference type="Rhea" id="RHEA:18633"/>
        <dbReference type="ChEBI" id="CHEBI:15377"/>
        <dbReference type="ChEBI" id="CHEBI:15378"/>
        <dbReference type="ChEBI" id="CHEBI:17544"/>
        <dbReference type="ChEBI" id="CHEBI:29985"/>
        <dbReference type="ChEBI" id="CHEBI:30616"/>
        <dbReference type="ChEBI" id="CHEBI:43474"/>
        <dbReference type="ChEBI" id="CHEBI:58228"/>
        <dbReference type="ChEBI" id="CHEBI:58359"/>
        <dbReference type="ChEBI" id="CHEBI:456216"/>
        <dbReference type="EC" id="6.3.5.5"/>
    </reaction>
</comment>
<dbReference type="InterPro" id="IPR029062">
    <property type="entry name" value="Class_I_gatase-like"/>
</dbReference>
<dbReference type="GO" id="GO:0004359">
    <property type="term" value="F:glutaminase activity"/>
    <property type="evidence" value="ECO:0007669"/>
    <property type="project" value="RHEA"/>
</dbReference>
<feature type="binding site" evidence="11">
    <location>
        <position position="333"/>
    </location>
    <ligand>
        <name>L-glutamine</name>
        <dbReference type="ChEBI" id="CHEBI:58359"/>
    </ligand>
</feature>
<gene>
    <name evidence="11 13" type="primary">carA</name>
    <name evidence="13" type="ORF">Pla100_17160</name>
</gene>
<evidence type="ECO:0000256" key="1">
    <source>
        <dbReference type="ARBA" id="ARBA00004812"/>
    </source>
</evidence>
<dbReference type="GO" id="GO:0006207">
    <property type="term" value="P:'de novo' pyrimidine nucleobase biosynthetic process"/>
    <property type="evidence" value="ECO:0007669"/>
    <property type="project" value="InterPro"/>
</dbReference>
<comment type="pathway">
    <text evidence="2 11">Amino-acid biosynthesis; L-arginine biosynthesis; carbamoyl phosphate from bicarbonate: step 1/1.</text>
</comment>
<dbReference type="Gene3D" id="3.50.30.20">
    <property type="entry name" value="Carbamoyl-phosphate synthase small subunit, N-terminal domain"/>
    <property type="match status" value="1"/>
</dbReference>
<feature type="binding site" evidence="11">
    <location>
        <position position="292"/>
    </location>
    <ligand>
        <name>L-glutamine</name>
        <dbReference type="ChEBI" id="CHEBI:58359"/>
    </ligand>
</feature>
<feature type="active site" description="Nucleophile" evidence="11">
    <location>
        <position position="288"/>
    </location>
</feature>
<evidence type="ECO:0000313" key="14">
    <source>
        <dbReference type="Proteomes" id="UP000316213"/>
    </source>
</evidence>
<comment type="pathway">
    <text evidence="1 11">Pyrimidine metabolism; UMP biosynthesis via de novo pathway; (S)-dihydroorotate from bicarbonate: step 1/3.</text>
</comment>
<dbReference type="InterPro" id="IPR006274">
    <property type="entry name" value="CarbamoylP_synth_ssu"/>
</dbReference>
<comment type="subunit">
    <text evidence="11">Composed of two chains; the small (or glutamine) chain promotes the hydrolysis of glutamine to ammonia, which is used by the large (or ammonia) chain to synthesize carbamoyl phosphate. Tetramer of heterodimers (alpha,beta)4.</text>
</comment>
<dbReference type="NCBIfam" id="TIGR01368">
    <property type="entry name" value="CPSaseIIsmall"/>
    <property type="match status" value="1"/>
</dbReference>
<evidence type="ECO:0000256" key="11">
    <source>
        <dbReference type="HAMAP-Rule" id="MF_01209"/>
    </source>
</evidence>
<comment type="similarity">
    <text evidence="3 11">Belongs to the CarA family.</text>
</comment>
<feature type="binding site" evidence="11">
    <location>
        <position position="263"/>
    </location>
    <ligand>
        <name>L-glutamine</name>
        <dbReference type="ChEBI" id="CHEBI:58359"/>
    </ligand>
</feature>
<proteinExistence type="inferred from homology"/>
<dbReference type="FunFam" id="3.50.30.20:FF:000001">
    <property type="entry name" value="Carbamoyl-phosphate synthase small chain"/>
    <property type="match status" value="1"/>
</dbReference>
<keyword evidence="7 11" id="KW-0315">Glutamine amidotransferase</keyword>
<feature type="binding site" evidence="11">
    <location>
        <position position="289"/>
    </location>
    <ligand>
        <name>L-glutamine</name>
        <dbReference type="ChEBI" id="CHEBI:58359"/>
    </ligand>
</feature>
<dbReference type="OrthoDB" id="9804328at2"/>
<dbReference type="PANTHER" id="PTHR43418">
    <property type="entry name" value="MULTIFUNCTIONAL TRYPTOPHAN BIOSYNTHESIS PROTEIN-RELATED"/>
    <property type="match status" value="1"/>
</dbReference>
<dbReference type="NCBIfam" id="NF009475">
    <property type="entry name" value="PRK12838.1"/>
    <property type="match status" value="1"/>
</dbReference>
<dbReference type="PANTHER" id="PTHR43418:SF7">
    <property type="entry name" value="CARBAMOYL-PHOSPHATE SYNTHASE SMALL CHAIN"/>
    <property type="match status" value="1"/>
</dbReference>
<dbReference type="UniPathway" id="UPA00068">
    <property type="reaction ID" value="UER00171"/>
</dbReference>
<evidence type="ECO:0000313" key="13">
    <source>
        <dbReference type="EMBL" id="TWU01980.1"/>
    </source>
</evidence>
<feature type="domain" description="Carbamoyl-phosphate synthase small subunit N-terminal" evidence="12">
    <location>
        <begin position="10"/>
        <end position="140"/>
    </location>
</feature>
<dbReference type="PRINTS" id="PR00099">
    <property type="entry name" value="CPSGATASE"/>
</dbReference>
<evidence type="ECO:0000256" key="2">
    <source>
        <dbReference type="ARBA" id="ARBA00005077"/>
    </source>
</evidence>
<comment type="function">
    <text evidence="11">Small subunit of the glutamine-dependent carbamoyl phosphate synthetase (CPSase). CPSase catalyzes the formation of carbamoyl phosphate from the ammonia moiety of glutamine, carbonate, and phosphate donated by ATP, constituting the first step of 2 biosynthetic pathways, one leading to arginine and/or urea and the other to pyrimidine nucleotides. The small subunit (glutamine amidotransferase) binds and cleaves glutamine to supply the large subunit with the substrate ammonia.</text>
</comment>
<feature type="active site" evidence="11">
    <location>
        <position position="372"/>
    </location>
</feature>
<dbReference type="InterPro" id="IPR035686">
    <property type="entry name" value="CPSase_GATase1"/>
</dbReference>
<dbReference type="GO" id="GO:0004088">
    <property type="term" value="F:carbamoyl-phosphate synthase (glutamine-hydrolyzing) activity"/>
    <property type="evidence" value="ECO:0007669"/>
    <property type="project" value="UniProtKB-UniRule"/>
</dbReference>
<dbReference type="GO" id="GO:0005524">
    <property type="term" value="F:ATP binding"/>
    <property type="evidence" value="ECO:0007669"/>
    <property type="project" value="UniProtKB-UniRule"/>
</dbReference>
<dbReference type="Pfam" id="PF00117">
    <property type="entry name" value="GATase"/>
    <property type="match status" value="1"/>
</dbReference>
<dbReference type="CDD" id="cd01744">
    <property type="entry name" value="GATase1_CPSase"/>
    <property type="match status" value="1"/>
</dbReference>
<dbReference type="SMART" id="SM01097">
    <property type="entry name" value="CPSase_sm_chain"/>
    <property type="match status" value="1"/>
</dbReference>
<dbReference type="FunFam" id="3.40.50.880:FF:000029">
    <property type="entry name" value="Carbamoyl-phosphate synthase small chain"/>
    <property type="match status" value="1"/>
</dbReference>
<evidence type="ECO:0000256" key="5">
    <source>
        <dbReference type="ARBA" id="ARBA00022741"/>
    </source>
</evidence>
<dbReference type="InterPro" id="IPR002474">
    <property type="entry name" value="CarbamoylP_synth_ssu_N"/>
</dbReference>
<evidence type="ECO:0000256" key="9">
    <source>
        <dbReference type="ARBA" id="ARBA00048816"/>
    </source>
</evidence>
<keyword evidence="8 11" id="KW-0665">Pyrimidine biosynthesis</keyword>
<dbReference type="Pfam" id="PF00988">
    <property type="entry name" value="CPSase_sm_chain"/>
    <property type="match status" value="1"/>
</dbReference>
<keyword evidence="11" id="KW-0028">Amino-acid biosynthesis</keyword>
<evidence type="ECO:0000256" key="6">
    <source>
        <dbReference type="ARBA" id="ARBA00022840"/>
    </source>
</evidence>
<dbReference type="InterPro" id="IPR017926">
    <property type="entry name" value="GATASE"/>
</dbReference>
<dbReference type="PROSITE" id="PS51273">
    <property type="entry name" value="GATASE_TYPE_1"/>
    <property type="match status" value="1"/>
</dbReference>
<dbReference type="PRINTS" id="PR00097">
    <property type="entry name" value="ANTSNTHASEII"/>
</dbReference>
<dbReference type="Proteomes" id="UP000316213">
    <property type="component" value="Unassembled WGS sequence"/>
</dbReference>
<dbReference type="Gene3D" id="3.40.50.880">
    <property type="match status" value="1"/>
</dbReference>
<feature type="binding site" evidence="11">
    <location>
        <position position="54"/>
    </location>
    <ligand>
        <name>L-glutamine</name>
        <dbReference type="ChEBI" id="CHEBI:58359"/>
    </ligand>
</feature>
<protein>
    <recommendedName>
        <fullName evidence="11">Carbamoyl phosphate synthase small chain</fullName>
        <ecNumber evidence="11">6.3.5.5</ecNumber>
    </recommendedName>
    <alternativeName>
        <fullName evidence="11">Carbamoyl phosphate synthetase glutamine chain</fullName>
    </alternativeName>
</protein>
<dbReference type="GO" id="GO:0006541">
    <property type="term" value="P:glutamine metabolic process"/>
    <property type="evidence" value="ECO:0007669"/>
    <property type="project" value="InterPro"/>
</dbReference>
<dbReference type="SUPFAM" id="SSF52021">
    <property type="entry name" value="Carbamoyl phosphate synthetase, small subunit N-terminal domain"/>
    <property type="match status" value="1"/>
</dbReference>
<dbReference type="GO" id="GO:0044205">
    <property type="term" value="P:'de novo' UMP biosynthetic process"/>
    <property type="evidence" value="ECO:0007669"/>
    <property type="project" value="UniProtKB-UniRule"/>
</dbReference>
<keyword evidence="11" id="KW-0055">Arginine biosynthesis</keyword>
<feature type="region of interest" description="CPSase" evidence="11">
    <location>
        <begin position="1"/>
        <end position="212"/>
    </location>
</feature>
<keyword evidence="4 11" id="KW-0436">Ligase</keyword>
<dbReference type="SUPFAM" id="SSF52317">
    <property type="entry name" value="Class I glutamine amidotransferase-like"/>
    <property type="match status" value="1"/>
</dbReference>
<dbReference type="GO" id="GO:0006526">
    <property type="term" value="P:L-arginine biosynthetic process"/>
    <property type="evidence" value="ECO:0007669"/>
    <property type="project" value="UniProtKB-UniRule"/>
</dbReference>
<dbReference type="HAMAP" id="MF_01209">
    <property type="entry name" value="CPSase_S_chain"/>
    <property type="match status" value="1"/>
</dbReference>
<sequence length="395" mass="43273">MTVNARTARTAAKLALQDGTVYSGYSLGATGEVTGEVVFNTSMTGYQEILTDPSYCGQIVTMTYPEIGNYGVNSIDVERKGTALSGFIIRNESRVHSNYRSEGSLSDYLQQHNVMGLTGIDTRALVRRIRSEGAMQGILSTEDLDDASLITKAQAAPSLVGRDLVREVMPSQQEKWTQELDEWTSIEVSRGNLRGGSGQTIVSSDVADADRPHVVCMDFGMKWNIPRHLRSRGNRVTIVPGNTTADEIKRLEPNGVFLSNGPGDPEPLTYAHETIANLIGTVPVFGICLGHQLLSLACGAKTFKLKFGHRGANQPVFNVKTQKVEITTQNHGFAVDDKDLPDCLEVTHRHLNDDTIAGVRHKEADAFAVQYHPEAAAGPHDSHYLFNEFQSMLNR</sequence>
<keyword evidence="6 11" id="KW-0067">ATP-binding</keyword>
<evidence type="ECO:0000256" key="4">
    <source>
        <dbReference type="ARBA" id="ARBA00022598"/>
    </source>
</evidence>
<keyword evidence="5 11" id="KW-0547">Nucleotide-binding</keyword>
<dbReference type="EC" id="6.3.5.5" evidence="11"/>
<dbReference type="RefSeq" id="WP_146577172.1">
    <property type="nucleotide sequence ID" value="NZ_SJPM01000002.1"/>
</dbReference>
<evidence type="ECO:0000256" key="7">
    <source>
        <dbReference type="ARBA" id="ARBA00022962"/>
    </source>
</evidence>
<comment type="caution">
    <text evidence="13">The sequence shown here is derived from an EMBL/GenBank/DDBJ whole genome shotgun (WGS) entry which is preliminary data.</text>
</comment>
<feature type="binding site" evidence="11">
    <location>
        <position position="330"/>
    </location>
    <ligand>
        <name>L-glutamine</name>
        <dbReference type="ChEBI" id="CHEBI:58359"/>
    </ligand>
</feature>
<feature type="binding site" evidence="11">
    <location>
        <position position="261"/>
    </location>
    <ligand>
        <name>L-glutamine</name>
        <dbReference type="ChEBI" id="CHEBI:58359"/>
    </ligand>
</feature>
<dbReference type="EMBL" id="SJPM01000002">
    <property type="protein sequence ID" value="TWU01980.1"/>
    <property type="molecule type" value="Genomic_DNA"/>
</dbReference>
<accession>A0A5C6AQI4</accession>
<feature type="binding site" evidence="11">
    <location>
        <position position="332"/>
    </location>
    <ligand>
        <name>L-glutamine</name>
        <dbReference type="ChEBI" id="CHEBI:58359"/>
    </ligand>
</feature>